<dbReference type="VEuPathDB" id="FungiDB:PSTT_16078"/>
<name>A0A2S4WD11_9BASI</name>
<reference evidence="3" key="3">
    <citation type="journal article" date="2018" name="Mol. Plant Microbe Interact.">
        <title>Genome sequence resources for the wheat stripe rust pathogen (Puccinia striiformis f. sp. tritici) and the barley stripe rust pathogen (Puccinia striiformis f. sp. hordei).</title>
        <authorList>
            <person name="Xia C."/>
            <person name="Wang M."/>
            <person name="Yin C."/>
            <person name="Cornejo O.E."/>
            <person name="Hulbert S.H."/>
            <person name="Chen X."/>
        </authorList>
    </citation>
    <scope>NUCLEOTIDE SEQUENCE [LARGE SCALE GENOMIC DNA]</scope>
    <source>
        <strain evidence="3">93TX-2</strain>
    </source>
</reference>
<evidence type="ECO:0000313" key="2">
    <source>
        <dbReference type="EMBL" id="POW19633.1"/>
    </source>
</evidence>
<feature type="non-terminal residue" evidence="2">
    <location>
        <position position="1"/>
    </location>
</feature>
<sequence>THCSVRKPRQWTYFSKSYPIDTWKLAGCQNLVVNMISSCSSTCLITTFDKRRGQVKMASSKSSRRLLAIQYFIGGGGGGLSYQLLINWLSHWNVLVRTVMARPWGDSLATCKSDETVIKVSRK</sequence>
<keyword evidence="3" id="KW-1185">Reference proteome</keyword>
<keyword evidence="1" id="KW-0472">Membrane</keyword>
<reference evidence="2 3" key="1">
    <citation type="submission" date="2017-12" db="EMBL/GenBank/DDBJ databases">
        <title>Gene loss provides genomic basis for host adaptation in cereal stripe rust fungi.</title>
        <authorList>
            <person name="Xia C."/>
        </authorList>
    </citation>
    <scope>NUCLEOTIDE SEQUENCE [LARGE SCALE GENOMIC DNA]</scope>
    <source>
        <strain evidence="2 3">93TX-2</strain>
    </source>
</reference>
<evidence type="ECO:0000313" key="3">
    <source>
        <dbReference type="Proteomes" id="UP000238274"/>
    </source>
</evidence>
<accession>A0A2S4WD11</accession>
<keyword evidence="1" id="KW-0812">Transmembrane</keyword>
<feature type="transmembrane region" description="Helical" evidence="1">
    <location>
        <begin position="66"/>
        <end position="85"/>
    </location>
</feature>
<gene>
    <name evidence="2" type="ORF">PSHT_04433</name>
</gene>
<organism evidence="2 3">
    <name type="scientific">Puccinia striiformis</name>
    <dbReference type="NCBI Taxonomy" id="27350"/>
    <lineage>
        <taxon>Eukaryota</taxon>
        <taxon>Fungi</taxon>
        <taxon>Dikarya</taxon>
        <taxon>Basidiomycota</taxon>
        <taxon>Pucciniomycotina</taxon>
        <taxon>Pucciniomycetes</taxon>
        <taxon>Pucciniales</taxon>
        <taxon>Pucciniaceae</taxon>
        <taxon>Puccinia</taxon>
    </lineage>
</organism>
<dbReference type="Proteomes" id="UP000238274">
    <property type="component" value="Unassembled WGS sequence"/>
</dbReference>
<proteinExistence type="predicted"/>
<reference evidence="3" key="2">
    <citation type="journal article" date="2018" name="BMC Genomics">
        <title>Genomic insights into host adaptation between the wheat stripe rust pathogen (Puccinia striiformis f. sp. tritici) and the barley stripe rust pathogen (Puccinia striiformis f. sp. hordei).</title>
        <authorList>
            <person name="Xia C."/>
            <person name="Wang M."/>
            <person name="Yin C."/>
            <person name="Cornejo O.E."/>
            <person name="Hulbert S.H."/>
            <person name="Chen X."/>
        </authorList>
    </citation>
    <scope>NUCLEOTIDE SEQUENCE [LARGE SCALE GENOMIC DNA]</scope>
    <source>
        <strain evidence="3">93TX-2</strain>
    </source>
</reference>
<protein>
    <submittedName>
        <fullName evidence="2">Uncharacterized protein</fullName>
    </submittedName>
</protein>
<evidence type="ECO:0000256" key="1">
    <source>
        <dbReference type="SAM" id="Phobius"/>
    </source>
</evidence>
<comment type="caution">
    <text evidence="2">The sequence shown here is derived from an EMBL/GenBank/DDBJ whole genome shotgun (WGS) entry which is preliminary data.</text>
</comment>
<dbReference type="AlphaFoldDB" id="A0A2S4WD11"/>
<keyword evidence="1" id="KW-1133">Transmembrane helix</keyword>
<dbReference type="VEuPathDB" id="FungiDB:PSHT_04433"/>
<dbReference type="EMBL" id="PKSM01000045">
    <property type="protein sequence ID" value="POW19633.1"/>
    <property type="molecule type" value="Genomic_DNA"/>
</dbReference>